<comment type="pathway">
    <text evidence="2">Protein modification; protein glycosylation.</text>
</comment>
<dbReference type="Gene3D" id="1.50.10.10">
    <property type="match status" value="1"/>
</dbReference>
<dbReference type="Pfam" id="PF01532">
    <property type="entry name" value="Glyco_hydro_47"/>
    <property type="match status" value="1"/>
</dbReference>
<proteinExistence type="inferred from homology"/>
<evidence type="ECO:0000256" key="5">
    <source>
        <dbReference type="ARBA" id="ARBA00023157"/>
    </source>
</evidence>
<evidence type="ECO:0000256" key="6">
    <source>
        <dbReference type="RuleBase" id="RU361193"/>
    </source>
</evidence>
<name>A0A5J4NT28_9TREM</name>
<reference evidence="8 9" key="1">
    <citation type="journal article" date="2019" name="Gigascience">
        <title>Whole-genome sequence of the oriental lung fluke Paragonimus westermani.</title>
        <authorList>
            <person name="Oey H."/>
            <person name="Zakrzewski M."/>
            <person name="Narain K."/>
            <person name="Devi K.R."/>
            <person name="Agatsuma T."/>
            <person name="Nawaratna S."/>
            <person name="Gobert G.N."/>
            <person name="Jones M.K."/>
            <person name="Ragan M.A."/>
            <person name="McManus D.P."/>
            <person name="Krause L."/>
        </authorList>
    </citation>
    <scope>NUCLEOTIDE SEQUENCE [LARGE SCALE GENOMIC DNA]</scope>
    <source>
        <strain evidence="8 9">IND2009</strain>
    </source>
</reference>
<dbReference type="GO" id="GO:0000139">
    <property type="term" value="C:Golgi membrane"/>
    <property type="evidence" value="ECO:0007669"/>
    <property type="project" value="TreeGrafter"/>
</dbReference>
<comment type="cofactor">
    <cofactor evidence="1">
        <name>Ca(2+)</name>
        <dbReference type="ChEBI" id="CHEBI:29108"/>
    </cofactor>
</comment>
<keyword evidence="7" id="KW-0812">Transmembrane</keyword>
<dbReference type="InterPro" id="IPR036026">
    <property type="entry name" value="Seven-hairpin_glycosidases"/>
</dbReference>
<accession>A0A5J4NT28</accession>
<comment type="caution">
    <text evidence="8">The sequence shown here is derived from an EMBL/GenBank/DDBJ whole genome shotgun (WGS) entry which is preliminary data.</text>
</comment>
<keyword evidence="9" id="KW-1185">Reference proteome</keyword>
<comment type="similarity">
    <text evidence="3 6">Belongs to the glycosyl hydrolase 47 family.</text>
</comment>
<dbReference type="PRINTS" id="PR00747">
    <property type="entry name" value="GLYHDRLASE47"/>
</dbReference>
<evidence type="ECO:0000256" key="4">
    <source>
        <dbReference type="ARBA" id="ARBA00022801"/>
    </source>
</evidence>
<dbReference type="GO" id="GO:0004571">
    <property type="term" value="F:mannosyl-oligosaccharide 1,2-alpha-mannosidase activity"/>
    <property type="evidence" value="ECO:0007669"/>
    <property type="project" value="InterPro"/>
</dbReference>
<dbReference type="PANTHER" id="PTHR11742:SF6">
    <property type="entry name" value="MANNOSYL-OLIGOSACCHARIDE ALPHA-1,2-MANNOSIDASE IA-RELATED"/>
    <property type="match status" value="1"/>
</dbReference>
<evidence type="ECO:0000313" key="9">
    <source>
        <dbReference type="Proteomes" id="UP000324629"/>
    </source>
</evidence>
<protein>
    <recommendedName>
        <fullName evidence="6">alpha-1,2-Mannosidase</fullName>
        <ecNumber evidence="6">3.2.1.-</ecNumber>
    </recommendedName>
</protein>
<evidence type="ECO:0000256" key="2">
    <source>
        <dbReference type="ARBA" id="ARBA00004922"/>
    </source>
</evidence>
<gene>
    <name evidence="8" type="ORF">DEA37_0011641</name>
</gene>
<dbReference type="InterPro" id="IPR050749">
    <property type="entry name" value="Glycosyl_Hydrolase_47"/>
</dbReference>
<keyword evidence="4 6" id="KW-0378">Hydrolase</keyword>
<keyword evidence="7" id="KW-1133">Transmembrane helix</keyword>
<dbReference type="EC" id="3.2.1.-" evidence="6"/>
<dbReference type="AlphaFoldDB" id="A0A5J4NT28"/>
<evidence type="ECO:0000256" key="1">
    <source>
        <dbReference type="ARBA" id="ARBA00001913"/>
    </source>
</evidence>
<dbReference type="InterPro" id="IPR001382">
    <property type="entry name" value="Glyco_hydro_47"/>
</dbReference>
<keyword evidence="6" id="KW-0326">Glycosidase</keyword>
<dbReference type="Proteomes" id="UP000324629">
    <property type="component" value="Unassembled WGS sequence"/>
</dbReference>
<dbReference type="GO" id="GO:0005975">
    <property type="term" value="P:carbohydrate metabolic process"/>
    <property type="evidence" value="ECO:0007669"/>
    <property type="project" value="InterPro"/>
</dbReference>
<dbReference type="GO" id="GO:0005509">
    <property type="term" value="F:calcium ion binding"/>
    <property type="evidence" value="ECO:0007669"/>
    <property type="project" value="InterPro"/>
</dbReference>
<dbReference type="SUPFAM" id="SSF48225">
    <property type="entry name" value="Seven-hairpin glycosidases"/>
    <property type="match status" value="1"/>
</dbReference>
<dbReference type="PANTHER" id="PTHR11742">
    <property type="entry name" value="MANNOSYL-OLIGOSACCHARIDE ALPHA-1,2-MANNOSIDASE-RELATED"/>
    <property type="match status" value="1"/>
</dbReference>
<dbReference type="InterPro" id="IPR012341">
    <property type="entry name" value="6hp_glycosidase-like_sf"/>
</dbReference>
<evidence type="ECO:0000256" key="7">
    <source>
        <dbReference type="SAM" id="Phobius"/>
    </source>
</evidence>
<feature type="transmembrane region" description="Helical" evidence="7">
    <location>
        <begin position="40"/>
        <end position="58"/>
    </location>
</feature>
<dbReference type="GO" id="GO:0005783">
    <property type="term" value="C:endoplasmic reticulum"/>
    <property type="evidence" value="ECO:0007669"/>
    <property type="project" value="TreeGrafter"/>
</dbReference>
<organism evidence="8 9">
    <name type="scientific">Paragonimus westermani</name>
    <dbReference type="NCBI Taxonomy" id="34504"/>
    <lineage>
        <taxon>Eukaryota</taxon>
        <taxon>Metazoa</taxon>
        <taxon>Spiralia</taxon>
        <taxon>Lophotrochozoa</taxon>
        <taxon>Platyhelminthes</taxon>
        <taxon>Trematoda</taxon>
        <taxon>Digenea</taxon>
        <taxon>Plagiorchiida</taxon>
        <taxon>Troglotremata</taxon>
        <taxon>Troglotrematidae</taxon>
        <taxon>Paragonimus</taxon>
    </lineage>
</organism>
<evidence type="ECO:0000256" key="3">
    <source>
        <dbReference type="ARBA" id="ARBA00007658"/>
    </source>
</evidence>
<evidence type="ECO:0000313" key="8">
    <source>
        <dbReference type="EMBL" id="KAA3678837.1"/>
    </source>
</evidence>
<keyword evidence="5" id="KW-1015">Disulfide bond</keyword>
<dbReference type="EMBL" id="QNGE01000940">
    <property type="protein sequence ID" value="KAA3678837.1"/>
    <property type="molecule type" value="Genomic_DNA"/>
</dbReference>
<keyword evidence="7" id="KW-0472">Membrane</keyword>
<sequence>MCTLFLREGARNDGVSSCGAASRRIINMRPLIRQFRCKRALLPTVVVFLVLWVFAHYWSVVDLDQKRISISSSAVNFAKTFIKDDKSADAGAPLLPQPPVILDPLPQVQAPKAVPTEDNTPKIDAVNQNQSVVFPSLPQIVRLSPEMISDGEPMNKTVAAIRSQIREMTKHAWQSYVAHAWGFNELKPVSRAGHQPSVLGTLPLGATIVDSMDTLYIMGLKDEFNKARSYVANELDFSGLTMVSVFEFTIRHLGGLLTAYTFTLDKVFLDKAVELAQRLLPAFNTQTGIPMSLINLKT</sequence>